<feature type="domain" description="Nose resistant-to-fluoxetine protein N-terminal" evidence="3">
    <location>
        <begin position="3"/>
        <end position="104"/>
    </location>
</feature>
<feature type="transmembrane region" description="Helical" evidence="1">
    <location>
        <begin position="427"/>
        <end position="443"/>
    </location>
</feature>
<feature type="domain" description="Acyltransferase 3" evidence="2">
    <location>
        <begin position="198"/>
        <end position="582"/>
    </location>
</feature>
<keyword evidence="1" id="KW-1133">Transmembrane helix</keyword>
<feature type="transmembrane region" description="Helical" evidence="1">
    <location>
        <begin position="455"/>
        <end position="474"/>
    </location>
</feature>
<dbReference type="Pfam" id="PF01757">
    <property type="entry name" value="Acyl_transf_3"/>
    <property type="match status" value="1"/>
</dbReference>
<dbReference type="EMBL" id="KB632279">
    <property type="protein sequence ID" value="ERL91294.1"/>
    <property type="molecule type" value="Genomic_DNA"/>
</dbReference>
<dbReference type="OrthoDB" id="4794873at2759"/>
<evidence type="ECO:0000259" key="2">
    <source>
        <dbReference type="Pfam" id="PF01757"/>
    </source>
</evidence>
<evidence type="ECO:0000256" key="1">
    <source>
        <dbReference type="SAM" id="Phobius"/>
    </source>
</evidence>
<dbReference type="PANTHER" id="PTHR11161:SF4">
    <property type="entry name" value="DROP DEAD"/>
    <property type="match status" value="1"/>
</dbReference>
<feature type="transmembrane region" description="Helical" evidence="1">
    <location>
        <begin position="568"/>
        <end position="586"/>
    </location>
</feature>
<feature type="transmembrane region" description="Helical" evidence="1">
    <location>
        <begin position="376"/>
        <end position="393"/>
    </location>
</feature>
<protein>
    <submittedName>
        <fullName evidence="4">Uncharacterized protein</fullName>
    </submittedName>
</protein>
<dbReference type="Pfam" id="PF20146">
    <property type="entry name" value="NRF"/>
    <property type="match status" value="1"/>
</dbReference>
<gene>
    <name evidence="4" type="ORF">D910_08627</name>
</gene>
<dbReference type="AlphaFoldDB" id="U4UBI8"/>
<keyword evidence="1" id="KW-0472">Membrane</keyword>
<keyword evidence="1" id="KW-0812">Transmembrane</keyword>
<evidence type="ECO:0000313" key="4">
    <source>
        <dbReference type="EMBL" id="ERL91294.1"/>
    </source>
</evidence>
<dbReference type="InterPro" id="IPR002656">
    <property type="entry name" value="Acyl_transf_3_dom"/>
</dbReference>
<evidence type="ECO:0000313" key="5">
    <source>
        <dbReference type="Proteomes" id="UP000030742"/>
    </source>
</evidence>
<feature type="transmembrane region" description="Helical" evidence="1">
    <location>
        <begin position="288"/>
        <end position="306"/>
    </location>
</feature>
<dbReference type="GO" id="GO:0016747">
    <property type="term" value="F:acyltransferase activity, transferring groups other than amino-acyl groups"/>
    <property type="evidence" value="ECO:0007669"/>
    <property type="project" value="InterPro"/>
</dbReference>
<feature type="transmembrane region" description="Helical" evidence="1">
    <location>
        <begin position="351"/>
        <end position="369"/>
    </location>
</feature>
<dbReference type="PANTHER" id="PTHR11161">
    <property type="entry name" value="O-ACYLTRANSFERASE"/>
    <property type="match status" value="1"/>
</dbReference>
<feature type="transmembrane region" description="Helical" evidence="1">
    <location>
        <begin position="527"/>
        <end position="548"/>
    </location>
</feature>
<accession>U4UBI8</accession>
<dbReference type="Proteomes" id="UP000030742">
    <property type="component" value="Unassembled WGS sequence"/>
</dbReference>
<dbReference type="InterPro" id="IPR006621">
    <property type="entry name" value="Nose-resist-to-fluoxetine_N"/>
</dbReference>
<name>U4UBI8_DENPD</name>
<evidence type="ECO:0000259" key="3">
    <source>
        <dbReference type="Pfam" id="PF20146"/>
    </source>
</evidence>
<reference evidence="4 5" key="1">
    <citation type="journal article" date="2013" name="Genome Biol.">
        <title>Draft genome of the mountain pine beetle, Dendroctonus ponderosae Hopkins, a major forest pest.</title>
        <authorList>
            <person name="Keeling C.I."/>
            <person name="Yuen M.M."/>
            <person name="Liao N.Y."/>
            <person name="Docking T.R."/>
            <person name="Chan S.K."/>
            <person name="Taylor G.A."/>
            <person name="Palmquist D.L."/>
            <person name="Jackman S.D."/>
            <person name="Nguyen A."/>
            <person name="Li M."/>
            <person name="Henderson H."/>
            <person name="Janes J.K."/>
            <person name="Zhao Y."/>
            <person name="Pandoh P."/>
            <person name="Moore R."/>
            <person name="Sperling F.A."/>
            <person name="Huber D.P."/>
            <person name="Birol I."/>
            <person name="Jones S.J."/>
            <person name="Bohlmann J."/>
        </authorList>
    </citation>
    <scope>NUCLEOTIDE SEQUENCE</scope>
</reference>
<proteinExistence type="predicted"/>
<sequence length="608" mass="68158">MGFSVYDSTAKLPSGILNGNVNQLGDFDMCLSALSEDGVQGQYCLAAIEVQTPHSPHLAALHKLAHSHYHFRSRLEDPGHRVPRFSSINWALCVPSSCSANDVSIGLRPILEAISNDTSLEFRHQVSPLMCQVRNRASLPWSTLLTLALFAGLFLLEMFASIYDNVAVGDKNKWLTSFSLPRNACSLLGAGRAAGDIPAIHGIRMFNALLLLTAHKSMAVLFLPFANRTEAIEYLGRPYSVLGRAASLYTDPFIMISGLLTAHSLLGKLERNGRINVIQEYVSRLYRIVPTFAALIAFCTFVLPWLNGGPLWNQVVTHHSDICKQYWWRNLLFIHNYFGFKDMCLTHTHHLGIDTQLFLISPLWVYGLWRWPKRGAVALGLLASLSTAARYYVTFSRSLSNYVHFGTSVQQLFATADFMYILPPHRATVYIMGIFMGALLRRAGNFELSTVQIRLGNALAVCSLLVAYLGPSFMSNLDYVYNPHHAALYAAFSPILWVGSFCWLIYSSQKGHNGFIGRLFAHPVNALWTKISYTVYLTQFPVFFYNVGVTRTSREFGFFTQIFNLQEYAWIGALSVLMTLCVEMPFQNLRTLMVKRSAHGAQVVKKTS</sequence>
<feature type="transmembrane region" description="Helical" evidence="1">
    <location>
        <begin position="486"/>
        <end position="506"/>
    </location>
</feature>
<feature type="transmembrane region" description="Helical" evidence="1">
    <location>
        <begin position="246"/>
        <end position="267"/>
    </location>
</feature>
<organism evidence="4 5">
    <name type="scientific">Dendroctonus ponderosae</name>
    <name type="common">Mountain pine beetle</name>
    <dbReference type="NCBI Taxonomy" id="77166"/>
    <lineage>
        <taxon>Eukaryota</taxon>
        <taxon>Metazoa</taxon>
        <taxon>Ecdysozoa</taxon>
        <taxon>Arthropoda</taxon>
        <taxon>Hexapoda</taxon>
        <taxon>Insecta</taxon>
        <taxon>Pterygota</taxon>
        <taxon>Neoptera</taxon>
        <taxon>Endopterygota</taxon>
        <taxon>Coleoptera</taxon>
        <taxon>Polyphaga</taxon>
        <taxon>Cucujiformia</taxon>
        <taxon>Curculionidae</taxon>
        <taxon>Scolytinae</taxon>
        <taxon>Dendroctonus</taxon>
    </lineage>
</organism>
<feature type="transmembrane region" description="Helical" evidence="1">
    <location>
        <begin position="139"/>
        <end position="163"/>
    </location>
</feature>
<dbReference type="InterPro" id="IPR052728">
    <property type="entry name" value="O2_lipid_transport_reg"/>
</dbReference>